<evidence type="ECO:0000313" key="3">
    <source>
        <dbReference type="Proteomes" id="UP000600139"/>
    </source>
</evidence>
<comment type="caution">
    <text evidence="2">The sequence shown here is derived from an EMBL/GenBank/DDBJ whole genome shotgun (WGS) entry which is preliminary data.</text>
</comment>
<feature type="coiled-coil region" evidence="1">
    <location>
        <begin position="61"/>
        <end position="88"/>
    </location>
</feature>
<keyword evidence="3" id="KW-1185">Reference proteome</keyword>
<name>A0A934R2B7_9BACT</name>
<dbReference type="AlphaFoldDB" id="A0A934R2B7"/>
<evidence type="ECO:0000313" key="2">
    <source>
        <dbReference type="EMBL" id="MBK1814996.1"/>
    </source>
</evidence>
<evidence type="ECO:0008006" key="4">
    <source>
        <dbReference type="Google" id="ProtNLM"/>
    </source>
</evidence>
<reference evidence="2" key="1">
    <citation type="submission" date="2021-01" db="EMBL/GenBank/DDBJ databases">
        <title>Modified the classification status of verrucomicrobia.</title>
        <authorList>
            <person name="Feng X."/>
        </authorList>
    </citation>
    <scope>NUCLEOTIDE SEQUENCE</scope>
    <source>
        <strain evidence="2">JCM 18052</strain>
    </source>
</reference>
<evidence type="ECO:0000256" key="1">
    <source>
        <dbReference type="SAM" id="Coils"/>
    </source>
</evidence>
<organism evidence="2 3">
    <name type="scientific">Luteolibacter yonseiensis</name>
    <dbReference type="NCBI Taxonomy" id="1144680"/>
    <lineage>
        <taxon>Bacteria</taxon>
        <taxon>Pseudomonadati</taxon>
        <taxon>Verrucomicrobiota</taxon>
        <taxon>Verrucomicrobiia</taxon>
        <taxon>Verrucomicrobiales</taxon>
        <taxon>Verrucomicrobiaceae</taxon>
        <taxon>Luteolibacter</taxon>
    </lineage>
</organism>
<keyword evidence="1" id="KW-0175">Coiled coil</keyword>
<proteinExistence type="predicted"/>
<dbReference type="Proteomes" id="UP000600139">
    <property type="component" value="Unassembled WGS sequence"/>
</dbReference>
<accession>A0A934R2B7</accession>
<sequence>MPKPTTKTTNAIKAIAEKSGYTEKYLRQLHADGGMPLDLEQAVAWLAARPLTGGTGDNSAAELRRERVRLVRAQAERAEQELAVTRGEYISRAENEASDAAIAIALKKMLGELADSLSKKLYGLNQMEMRGVIKSEVILVMTKFQDEKSEYWKDHPLHNK</sequence>
<dbReference type="EMBL" id="JAENIK010000004">
    <property type="protein sequence ID" value="MBK1814996.1"/>
    <property type="molecule type" value="Genomic_DNA"/>
</dbReference>
<gene>
    <name evidence="2" type="ORF">JIN84_05180</name>
</gene>
<dbReference type="RefSeq" id="WP_200349942.1">
    <property type="nucleotide sequence ID" value="NZ_BAABHZ010000010.1"/>
</dbReference>
<protein>
    <recommendedName>
        <fullName evidence="4">Terminase small subunit</fullName>
    </recommendedName>
</protein>